<dbReference type="EMBL" id="GECU01022785">
    <property type="protein sequence ID" value="JAS84921.1"/>
    <property type="molecule type" value="Transcribed_RNA"/>
</dbReference>
<organism evidence="1">
    <name type="scientific">Homalodisca liturata</name>
    <dbReference type="NCBI Taxonomy" id="320908"/>
    <lineage>
        <taxon>Eukaryota</taxon>
        <taxon>Metazoa</taxon>
        <taxon>Ecdysozoa</taxon>
        <taxon>Arthropoda</taxon>
        <taxon>Hexapoda</taxon>
        <taxon>Insecta</taxon>
        <taxon>Pterygota</taxon>
        <taxon>Neoptera</taxon>
        <taxon>Paraneoptera</taxon>
        <taxon>Hemiptera</taxon>
        <taxon>Auchenorrhyncha</taxon>
        <taxon>Membracoidea</taxon>
        <taxon>Cicadellidae</taxon>
        <taxon>Cicadellinae</taxon>
        <taxon>Proconiini</taxon>
        <taxon>Homalodisca</taxon>
    </lineage>
</organism>
<dbReference type="AlphaFoldDB" id="A0A1B6IDC8"/>
<sequence length="100" mass="11047">PSPAIRHVTATCECSAYHSAPDELFLRKGKSDTVPAVLVVSVVSALSGLDTTSVVSLKVVTKFQKDAFQSSREPKMPQMRQVCIRRRREGSRRSQMAQDV</sequence>
<feature type="non-terminal residue" evidence="1">
    <location>
        <position position="1"/>
    </location>
</feature>
<proteinExistence type="predicted"/>
<reference evidence="1" key="1">
    <citation type="submission" date="2015-11" db="EMBL/GenBank/DDBJ databases">
        <title>De novo transcriptome assembly of four potential Pierce s Disease insect vectors from Arizona vineyards.</title>
        <authorList>
            <person name="Tassone E.E."/>
        </authorList>
    </citation>
    <scope>NUCLEOTIDE SEQUENCE</scope>
</reference>
<feature type="non-terminal residue" evidence="1">
    <location>
        <position position="100"/>
    </location>
</feature>
<name>A0A1B6IDC8_9HEMI</name>
<evidence type="ECO:0000313" key="1">
    <source>
        <dbReference type="EMBL" id="JAS84921.1"/>
    </source>
</evidence>
<gene>
    <name evidence="1" type="ORF">g.35803</name>
</gene>
<protein>
    <submittedName>
        <fullName evidence="1">Uncharacterized protein</fullName>
    </submittedName>
</protein>
<accession>A0A1B6IDC8</accession>